<evidence type="ECO:0000256" key="3">
    <source>
        <dbReference type="ARBA" id="ARBA00022801"/>
    </source>
</evidence>
<dbReference type="RefSeq" id="WP_239090839.1">
    <property type="nucleotide sequence ID" value="NZ_BAAALU010000024.1"/>
</dbReference>
<dbReference type="Pfam" id="PF00072">
    <property type="entry name" value="Response_reg"/>
    <property type="match status" value="1"/>
</dbReference>
<organism evidence="6 7">
    <name type="scientific">Asanoa iriomotensis</name>
    <dbReference type="NCBI Taxonomy" id="234613"/>
    <lineage>
        <taxon>Bacteria</taxon>
        <taxon>Bacillati</taxon>
        <taxon>Actinomycetota</taxon>
        <taxon>Actinomycetes</taxon>
        <taxon>Micromonosporales</taxon>
        <taxon>Micromonosporaceae</taxon>
        <taxon>Asanoa</taxon>
    </lineage>
</organism>
<dbReference type="Gene3D" id="3.30.450.40">
    <property type="match status" value="2"/>
</dbReference>
<dbReference type="Pfam" id="PF01590">
    <property type="entry name" value="GAF"/>
    <property type="match status" value="1"/>
</dbReference>
<feature type="modified residue" description="4-aspartylphosphate" evidence="4">
    <location>
        <position position="68"/>
    </location>
</feature>
<dbReference type="SUPFAM" id="SSF81606">
    <property type="entry name" value="PP2C-like"/>
    <property type="match status" value="1"/>
</dbReference>
<dbReference type="PANTHER" id="PTHR43156:SF2">
    <property type="entry name" value="STAGE II SPORULATION PROTEIN E"/>
    <property type="match status" value="1"/>
</dbReference>
<dbReference type="SMART" id="SM00448">
    <property type="entry name" value="REC"/>
    <property type="match status" value="1"/>
</dbReference>
<gene>
    <name evidence="6" type="ORF">Air01nite_41210</name>
</gene>
<dbReference type="Pfam" id="PF13185">
    <property type="entry name" value="GAF_2"/>
    <property type="match status" value="1"/>
</dbReference>
<dbReference type="PROSITE" id="PS50110">
    <property type="entry name" value="RESPONSE_REGULATORY"/>
    <property type="match status" value="1"/>
</dbReference>
<dbReference type="Gene3D" id="3.40.50.2300">
    <property type="match status" value="1"/>
</dbReference>
<dbReference type="SMART" id="SM00331">
    <property type="entry name" value="PP2C_SIG"/>
    <property type="match status" value="1"/>
</dbReference>
<dbReference type="EMBL" id="BONC01000028">
    <property type="protein sequence ID" value="GIF58026.1"/>
    <property type="molecule type" value="Genomic_DNA"/>
</dbReference>
<evidence type="ECO:0000256" key="1">
    <source>
        <dbReference type="ARBA" id="ARBA00022679"/>
    </source>
</evidence>
<dbReference type="InterPro" id="IPR001932">
    <property type="entry name" value="PPM-type_phosphatase-like_dom"/>
</dbReference>
<name>A0ABQ4C5G8_9ACTN</name>
<dbReference type="InterPro" id="IPR052016">
    <property type="entry name" value="Bact_Sigma-Reg"/>
</dbReference>
<sequence>MSAVAGRVIRILVVDDDDADALMITEALESSGAAVEVGRAVDGHDALERLRRSGLEAEEGRPDLILLDLNMPRMGGMETLEQIKNDERLRSIPVVVLTTSAASADVLASYRHHANAYVTKPIELDAFERAVGNIDHFYRDTAVLPQMSPDVSPPTPRRVDEPARLQAVAATGLTAKEDPELDRFARLVRTTVGVPVALVSLVNAEGQVFPGAAGLAHPWDQLRRTPLSHSFCQMVIASAAPLIIDDSRNDHRVRDNPAIDDLGVAAYAGMPLTDVHGHVLGSLCAIDDRPRQWTGSDLDVLAELAASCSAVLRARVSAGAERERSRLLLSASQELSDTVTIDDVVRAVGRVVADGLAPAHVGLSVVDAASRRGRLVGTAPLPPALARTWTSFGIDDDIPAAQVIRTGSPLLISDRAVVDPDAGRLGRDLDAAGWSAMAVLPLSGPGGTMGSLSFGWVAPHPMDLNERAVITALAGYVGQAMVRATHLSGRATAAATLQRALITPMPTLPGYQLAARYLPASAEDQVGGDWYDAVVLDDGRLALVIGDVTGHDMSAAAAMSELRSMLRGYLVDRQEPPSAILRRLDHANFLLGARTIASAIIAYLERADDGHVTMRWSNAGHPPPILVDTDGQVRELTDRNPLLGAGRLVSRSNHTLALAPGWTLLLHTDGLLESRTTSWTDRANKVHALLTDHATAPVDVLADAIVDQFAVGQIEDDIALVAVRIDDVDTSAACPL</sequence>
<dbReference type="InterPro" id="IPR036457">
    <property type="entry name" value="PPM-type-like_dom_sf"/>
</dbReference>
<proteinExistence type="predicted"/>
<dbReference type="PANTHER" id="PTHR43156">
    <property type="entry name" value="STAGE II SPORULATION PROTEIN E-RELATED"/>
    <property type="match status" value="1"/>
</dbReference>
<keyword evidence="2" id="KW-0418">Kinase</keyword>
<evidence type="ECO:0000256" key="4">
    <source>
        <dbReference type="PROSITE-ProRule" id="PRU00169"/>
    </source>
</evidence>
<dbReference type="SUPFAM" id="SSF55781">
    <property type="entry name" value="GAF domain-like"/>
    <property type="match status" value="2"/>
</dbReference>
<dbReference type="Proteomes" id="UP000624325">
    <property type="component" value="Unassembled WGS sequence"/>
</dbReference>
<dbReference type="InterPro" id="IPR029016">
    <property type="entry name" value="GAF-like_dom_sf"/>
</dbReference>
<reference evidence="6 7" key="1">
    <citation type="submission" date="2021-01" db="EMBL/GenBank/DDBJ databases">
        <title>Whole genome shotgun sequence of Asanoa iriomotensis NBRC 100142.</title>
        <authorList>
            <person name="Komaki H."/>
            <person name="Tamura T."/>
        </authorList>
    </citation>
    <scope>NUCLEOTIDE SEQUENCE [LARGE SCALE GENOMIC DNA]</scope>
    <source>
        <strain evidence="6 7">NBRC 100142</strain>
    </source>
</reference>
<dbReference type="InterPro" id="IPR001789">
    <property type="entry name" value="Sig_transdc_resp-reg_receiver"/>
</dbReference>
<dbReference type="SMART" id="SM00065">
    <property type="entry name" value="GAF"/>
    <property type="match status" value="2"/>
</dbReference>
<keyword evidence="3" id="KW-0378">Hydrolase</keyword>
<dbReference type="Gene3D" id="3.60.40.10">
    <property type="entry name" value="PPM-type phosphatase domain"/>
    <property type="match status" value="1"/>
</dbReference>
<keyword evidence="4" id="KW-0597">Phosphoprotein</keyword>
<evidence type="ECO:0000313" key="6">
    <source>
        <dbReference type="EMBL" id="GIF58026.1"/>
    </source>
</evidence>
<accession>A0ABQ4C5G8</accession>
<dbReference type="Pfam" id="PF07228">
    <property type="entry name" value="SpoIIE"/>
    <property type="match status" value="1"/>
</dbReference>
<evidence type="ECO:0000259" key="5">
    <source>
        <dbReference type="PROSITE" id="PS50110"/>
    </source>
</evidence>
<evidence type="ECO:0000313" key="7">
    <source>
        <dbReference type="Proteomes" id="UP000624325"/>
    </source>
</evidence>
<evidence type="ECO:0000256" key="2">
    <source>
        <dbReference type="ARBA" id="ARBA00022777"/>
    </source>
</evidence>
<dbReference type="SUPFAM" id="SSF52172">
    <property type="entry name" value="CheY-like"/>
    <property type="match status" value="1"/>
</dbReference>
<feature type="domain" description="Response regulatory" evidence="5">
    <location>
        <begin position="10"/>
        <end position="135"/>
    </location>
</feature>
<keyword evidence="7" id="KW-1185">Reference proteome</keyword>
<dbReference type="CDD" id="cd17557">
    <property type="entry name" value="REC_Rcp-like"/>
    <property type="match status" value="1"/>
</dbReference>
<protein>
    <recommendedName>
        <fullName evidence="5">Response regulatory domain-containing protein</fullName>
    </recommendedName>
</protein>
<comment type="caution">
    <text evidence="6">The sequence shown here is derived from an EMBL/GenBank/DDBJ whole genome shotgun (WGS) entry which is preliminary data.</text>
</comment>
<dbReference type="InterPro" id="IPR003018">
    <property type="entry name" value="GAF"/>
</dbReference>
<keyword evidence="1" id="KW-0808">Transferase</keyword>
<dbReference type="InterPro" id="IPR011006">
    <property type="entry name" value="CheY-like_superfamily"/>
</dbReference>